<dbReference type="GO" id="GO:1903259">
    <property type="term" value="P:exon-exon junction complex disassembly"/>
    <property type="evidence" value="ECO:0007669"/>
    <property type="project" value="InterPro"/>
</dbReference>
<dbReference type="GO" id="GO:0003723">
    <property type="term" value="F:RNA binding"/>
    <property type="evidence" value="ECO:0007669"/>
    <property type="project" value="TreeGrafter"/>
</dbReference>
<name>A0A811MT80_9POAL</name>
<evidence type="ECO:0000313" key="4">
    <source>
        <dbReference type="Proteomes" id="UP000604825"/>
    </source>
</evidence>
<dbReference type="OrthoDB" id="21625at2759"/>
<evidence type="ECO:0000256" key="1">
    <source>
        <dbReference type="SAM" id="MobiDB-lite"/>
    </source>
</evidence>
<proteinExistence type="predicted"/>
<dbReference type="GO" id="GO:0035145">
    <property type="term" value="C:exon-exon junction complex"/>
    <property type="evidence" value="ECO:0007669"/>
    <property type="project" value="TreeGrafter"/>
</dbReference>
<dbReference type="SMART" id="SM01273">
    <property type="entry name" value="Mago-bind"/>
    <property type="match status" value="1"/>
</dbReference>
<keyword evidence="4" id="KW-1185">Reference proteome</keyword>
<dbReference type="SUPFAM" id="SSF101931">
    <property type="entry name" value="Pym (Within the bgcn gene intron protein, WIBG), N-terminal domain"/>
    <property type="match status" value="1"/>
</dbReference>
<dbReference type="Proteomes" id="UP000604825">
    <property type="component" value="Unassembled WGS sequence"/>
</dbReference>
<dbReference type="Pfam" id="PF09282">
    <property type="entry name" value="Mago-bind"/>
    <property type="match status" value="1"/>
</dbReference>
<feature type="compositionally biased region" description="Basic and acidic residues" evidence="1">
    <location>
        <begin position="151"/>
        <end position="167"/>
    </location>
</feature>
<dbReference type="EMBL" id="CAJGYO010000002">
    <property type="protein sequence ID" value="CAD6210512.1"/>
    <property type="molecule type" value="Genomic_DNA"/>
</dbReference>
<protein>
    <recommendedName>
        <fullName evidence="2">WIBG Mago-binding domain-containing protein</fullName>
    </recommendedName>
</protein>
<gene>
    <name evidence="3" type="ORF">NCGR_LOCUS6585</name>
</gene>
<dbReference type="PANTHER" id="PTHR22959">
    <property type="entry name" value="PYM PROTEIN"/>
    <property type="match status" value="1"/>
</dbReference>
<dbReference type="InterPro" id="IPR039333">
    <property type="entry name" value="PYM1"/>
</dbReference>
<dbReference type="InterPro" id="IPR036348">
    <property type="entry name" value="WIBG_N_sf"/>
</dbReference>
<dbReference type="InterPro" id="IPR015362">
    <property type="entry name" value="WIBG_mago-bd"/>
</dbReference>
<feature type="region of interest" description="Disordered" evidence="1">
    <location>
        <begin position="92"/>
        <end position="205"/>
    </location>
</feature>
<dbReference type="AlphaFoldDB" id="A0A811MT80"/>
<comment type="caution">
    <text evidence="3">The sequence shown here is derived from an EMBL/GenBank/DDBJ whole genome shotgun (WGS) entry which is preliminary data.</text>
</comment>
<organism evidence="3 4">
    <name type="scientific">Miscanthus lutarioriparius</name>
    <dbReference type="NCBI Taxonomy" id="422564"/>
    <lineage>
        <taxon>Eukaryota</taxon>
        <taxon>Viridiplantae</taxon>
        <taxon>Streptophyta</taxon>
        <taxon>Embryophyta</taxon>
        <taxon>Tracheophyta</taxon>
        <taxon>Spermatophyta</taxon>
        <taxon>Magnoliopsida</taxon>
        <taxon>Liliopsida</taxon>
        <taxon>Poales</taxon>
        <taxon>Poaceae</taxon>
        <taxon>PACMAD clade</taxon>
        <taxon>Panicoideae</taxon>
        <taxon>Andropogonodae</taxon>
        <taxon>Andropogoneae</taxon>
        <taxon>Saccharinae</taxon>
        <taxon>Miscanthus</taxon>
    </lineage>
</organism>
<reference evidence="3" key="1">
    <citation type="submission" date="2020-10" db="EMBL/GenBank/DDBJ databases">
        <authorList>
            <person name="Han B."/>
            <person name="Lu T."/>
            <person name="Zhao Q."/>
            <person name="Huang X."/>
            <person name="Zhao Y."/>
        </authorList>
    </citation>
    <scope>NUCLEOTIDE SEQUENCE</scope>
</reference>
<accession>A0A811MT80</accession>
<dbReference type="PANTHER" id="PTHR22959:SF0">
    <property type="entry name" value="PARTNER OF Y14 AND MAGO"/>
    <property type="match status" value="1"/>
</dbReference>
<evidence type="ECO:0000313" key="3">
    <source>
        <dbReference type="EMBL" id="CAD6210512.1"/>
    </source>
</evidence>
<dbReference type="GO" id="GO:0005737">
    <property type="term" value="C:cytoplasm"/>
    <property type="evidence" value="ECO:0007669"/>
    <property type="project" value="TreeGrafter"/>
</dbReference>
<evidence type="ECO:0000259" key="2">
    <source>
        <dbReference type="SMART" id="SM01273"/>
    </source>
</evidence>
<sequence>MATSSDGGGDQRRLLSIPKEGERIIAPTRRPDGTLRKAIRIRAGYVPQEEVAIYQSKGALVSHRLLLRASSLTSPSAAFLFDFIFLSGSSAQMRKSGPDVPPGYDPALVADAKPKTKAAKRNERRKEKRQQASSANDKGKSTDIEGTDAGETDKALSSKTDKQKDSVESVTKQISGIAISESHATPSTNTTNNSQPESSFPDIDKKIRALKKKIRLAEAQLQGDPEKLKSETLEKMKKIDGWCMELKLLEDKRAPAA</sequence>
<feature type="compositionally biased region" description="Low complexity" evidence="1">
    <location>
        <begin position="185"/>
        <end position="199"/>
    </location>
</feature>
<feature type="domain" description="WIBG Mago-binding" evidence="2">
    <location>
        <begin position="21"/>
        <end position="47"/>
    </location>
</feature>